<organism evidence="1 2">
    <name type="scientific">Candidatus Jettenia ecosi</name>
    <dbReference type="NCBI Taxonomy" id="2494326"/>
    <lineage>
        <taxon>Bacteria</taxon>
        <taxon>Pseudomonadati</taxon>
        <taxon>Planctomycetota</taxon>
        <taxon>Candidatus Brocadiia</taxon>
        <taxon>Candidatus Brocadiales</taxon>
        <taxon>Candidatus Brocadiaceae</taxon>
        <taxon>Candidatus Jettenia</taxon>
    </lineage>
</organism>
<evidence type="ECO:0000313" key="2">
    <source>
        <dbReference type="Proteomes" id="UP000319783"/>
    </source>
</evidence>
<comment type="caution">
    <text evidence="1">The sequence shown here is derived from an EMBL/GenBank/DDBJ whole genome shotgun (WGS) entry which is preliminary data.</text>
</comment>
<accession>A0A533QS83</accession>
<proteinExistence type="predicted"/>
<dbReference type="Proteomes" id="UP000319783">
    <property type="component" value="Unassembled WGS sequence"/>
</dbReference>
<dbReference type="AlphaFoldDB" id="A0A533QS83"/>
<gene>
    <name evidence="1" type="ORF">JETT_0298</name>
</gene>
<evidence type="ECO:0000313" key="1">
    <source>
        <dbReference type="EMBL" id="TLD43480.1"/>
    </source>
</evidence>
<reference evidence="1 2" key="1">
    <citation type="submission" date="2019-04" db="EMBL/GenBank/DDBJ databases">
        <title>Genome of a novel bacterium Candidatus Jettenia ecosi reconstructed from metagenome of an anammox bioreactor.</title>
        <authorList>
            <person name="Mardanov A.V."/>
            <person name="Beletsky A.V."/>
            <person name="Ravin N.V."/>
            <person name="Botchkova E.A."/>
            <person name="Litti Y.V."/>
            <person name="Nozhevnikova A.N."/>
        </authorList>
    </citation>
    <scope>NUCLEOTIDE SEQUENCE [LARGE SCALE GENOMIC DNA]</scope>
    <source>
        <strain evidence="1">J2</strain>
    </source>
</reference>
<dbReference type="EMBL" id="SULG01000003">
    <property type="protein sequence ID" value="TLD43480.1"/>
    <property type="molecule type" value="Genomic_DNA"/>
</dbReference>
<protein>
    <submittedName>
        <fullName evidence="1">Uncharacterized protein</fullName>
    </submittedName>
</protein>
<name>A0A533QS83_9BACT</name>
<sequence>MKKMFRREVNRIAEVHFYLRPLLSSSLRKQLINPDVKTIVGGYENYYDFWHGSYNDRFFDMTTMIRLGTVVENCLKYYYMTRKGHKNLIDLKADPNYKKNIFQRIQNYQSDGALKIYRDALGYELTSNPHLKSMQEAMMHRHFYAHNAGLLDDEYIDNIKKITGADLTADPNIAVSYPHQDTYWFEPLKNLKFFIEEARRFFAQFP</sequence>